<evidence type="ECO:0000313" key="1">
    <source>
        <dbReference type="EMBL" id="MBT1686812.1"/>
    </source>
</evidence>
<comment type="caution">
    <text evidence="1">The sequence shown here is derived from an EMBL/GenBank/DDBJ whole genome shotgun (WGS) entry which is preliminary data.</text>
</comment>
<keyword evidence="2" id="KW-1185">Reference proteome</keyword>
<dbReference type="AlphaFoldDB" id="A0AAP2GD29"/>
<dbReference type="Proteomes" id="UP001319180">
    <property type="component" value="Unassembled WGS sequence"/>
</dbReference>
<dbReference type="Gene3D" id="2.60.40.2340">
    <property type="match status" value="1"/>
</dbReference>
<evidence type="ECO:0008006" key="3">
    <source>
        <dbReference type="Google" id="ProtNLM"/>
    </source>
</evidence>
<proteinExistence type="predicted"/>
<sequence>MKRLLPSALLSASLLLVFRCSDDSNPIVSGEKEIVAIDLSGNPGVSEIIHEPNNVITIVLAYGSTTVLTPAIEVSANATIHPASGESVDLSQPVIYTVTAEDGSHQEYILQTRETPPACLPTELPATSENAVMHIFYTADNLTSVVHYISNFAGKAMYDSSLYSYTNKQLMRIDYYSEGIIQLYQIFTYEEDRIREHEYAFMNNKYVPYRAQTYYLTKNRITSVCAVDKFFHPYGVIDTVTYMYDTRGNVAGATHYRGKTSEVAYRIDYAHDDKINPYRIARLPDSAIIFFSPETHSRNNITRETVIVPSQGTAEVTNYTYTYSPDGYPLSRTTGVVSPQPLRYQCR</sequence>
<protein>
    <recommendedName>
        <fullName evidence="3">DUF5018 domain-containing protein</fullName>
    </recommendedName>
</protein>
<reference evidence="1 2" key="1">
    <citation type="submission" date="2021-05" db="EMBL/GenBank/DDBJ databases">
        <title>A Polyphasic approach of four new species of the genus Ohtaekwangia: Ohtaekwangia histidinii sp. nov., Ohtaekwangia cretensis sp. nov., Ohtaekwangia indiensis sp. nov., Ohtaekwangia reichenbachii sp. nov. from diverse environment.</title>
        <authorList>
            <person name="Octaviana S."/>
        </authorList>
    </citation>
    <scope>NUCLEOTIDE SEQUENCE [LARGE SCALE GENOMIC DNA]</scope>
    <source>
        <strain evidence="1 2">PWU37</strain>
    </source>
</reference>
<organism evidence="1 2">
    <name type="scientific">Dawidia soli</name>
    <dbReference type="NCBI Taxonomy" id="2782352"/>
    <lineage>
        <taxon>Bacteria</taxon>
        <taxon>Pseudomonadati</taxon>
        <taxon>Bacteroidota</taxon>
        <taxon>Cytophagia</taxon>
        <taxon>Cytophagales</taxon>
        <taxon>Chryseotaleaceae</taxon>
        <taxon>Dawidia</taxon>
    </lineage>
</organism>
<dbReference type="RefSeq" id="WP_254090050.1">
    <property type="nucleotide sequence ID" value="NZ_JAHESC010000011.1"/>
</dbReference>
<evidence type="ECO:0000313" key="2">
    <source>
        <dbReference type="Proteomes" id="UP001319180"/>
    </source>
</evidence>
<dbReference type="EMBL" id="JAHESC010000011">
    <property type="protein sequence ID" value="MBT1686812.1"/>
    <property type="molecule type" value="Genomic_DNA"/>
</dbReference>
<accession>A0AAP2GD29</accession>
<gene>
    <name evidence="1" type="ORF">KK078_09600</name>
</gene>
<name>A0AAP2GD29_9BACT</name>